<keyword evidence="3" id="KW-1185">Reference proteome</keyword>
<name>X6M949_RETFI</name>
<keyword evidence="1" id="KW-0472">Membrane</keyword>
<sequence length="262" mass="31007">MCVRTYTFFFDKYYLLHEKNELTELKKQNYSWQLKCEMQSQLTGKKGLNIEQKSEDKADVCVQTEPLQWKTCNKDNQVKYKNTLYQLHEYLLRLEKKALQIVQDWGSGANSKSQWKISECTRDKCVLSSTKEQEEMEADEESNRASWSHSQGLEHCTQLCKQICDHVDDWLVTYVAENQCVNCLTQKAKPSLFYHVVFLSVFVMVCLLLLKYGVSHKLKRCQSCIYLFKYFFCLYFYLFCSIFSGSNKNFSRSSFKSKPEKY</sequence>
<evidence type="ECO:0000256" key="1">
    <source>
        <dbReference type="SAM" id="Phobius"/>
    </source>
</evidence>
<evidence type="ECO:0000313" key="3">
    <source>
        <dbReference type="Proteomes" id="UP000023152"/>
    </source>
</evidence>
<gene>
    <name evidence="2" type="ORF">RFI_26987</name>
</gene>
<evidence type="ECO:0000313" key="2">
    <source>
        <dbReference type="EMBL" id="ETO10389.1"/>
    </source>
</evidence>
<accession>X6M949</accession>
<comment type="caution">
    <text evidence="2">The sequence shown here is derived from an EMBL/GenBank/DDBJ whole genome shotgun (WGS) entry which is preliminary data.</text>
</comment>
<keyword evidence="1" id="KW-1133">Transmembrane helix</keyword>
<feature type="transmembrane region" description="Helical" evidence="1">
    <location>
        <begin position="192"/>
        <end position="214"/>
    </location>
</feature>
<proteinExistence type="predicted"/>
<dbReference type="Proteomes" id="UP000023152">
    <property type="component" value="Unassembled WGS sequence"/>
</dbReference>
<protein>
    <submittedName>
        <fullName evidence="2">Uncharacterized protein</fullName>
    </submittedName>
</protein>
<reference evidence="2 3" key="1">
    <citation type="journal article" date="2013" name="Curr. Biol.">
        <title>The Genome of the Foraminiferan Reticulomyxa filosa.</title>
        <authorList>
            <person name="Glockner G."/>
            <person name="Hulsmann N."/>
            <person name="Schleicher M."/>
            <person name="Noegel A.A."/>
            <person name="Eichinger L."/>
            <person name="Gallinger C."/>
            <person name="Pawlowski J."/>
            <person name="Sierra R."/>
            <person name="Euteneuer U."/>
            <person name="Pillet L."/>
            <person name="Moustafa A."/>
            <person name="Platzer M."/>
            <person name="Groth M."/>
            <person name="Szafranski K."/>
            <person name="Schliwa M."/>
        </authorList>
    </citation>
    <scope>NUCLEOTIDE SEQUENCE [LARGE SCALE GENOMIC DNA]</scope>
</reference>
<dbReference type="EMBL" id="ASPP01023497">
    <property type="protein sequence ID" value="ETO10389.1"/>
    <property type="molecule type" value="Genomic_DNA"/>
</dbReference>
<keyword evidence="1" id="KW-0812">Transmembrane</keyword>
<organism evidence="2 3">
    <name type="scientific">Reticulomyxa filosa</name>
    <dbReference type="NCBI Taxonomy" id="46433"/>
    <lineage>
        <taxon>Eukaryota</taxon>
        <taxon>Sar</taxon>
        <taxon>Rhizaria</taxon>
        <taxon>Retaria</taxon>
        <taxon>Foraminifera</taxon>
        <taxon>Monothalamids</taxon>
        <taxon>Reticulomyxidae</taxon>
        <taxon>Reticulomyxa</taxon>
    </lineage>
</organism>
<dbReference type="AlphaFoldDB" id="X6M949"/>
<feature type="transmembrane region" description="Helical" evidence="1">
    <location>
        <begin position="226"/>
        <end position="245"/>
    </location>
</feature>